<dbReference type="PROSITE" id="PS00194">
    <property type="entry name" value="THIOREDOXIN_1"/>
    <property type="match status" value="1"/>
</dbReference>
<keyword evidence="8" id="KW-1185">Reference proteome</keyword>
<gene>
    <name evidence="7" type="ORF">ACFOSU_03145</name>
</gene>
<dbReference type="InterPro" id="IPR017937">
    <property type="entry name" value="Thioredoxin_CS"/>
</dbReference>
<feature type="transmembrane region" description="Helical" evidence="5">
    <location>
        <begin position="6"/>
        <end position="32"/>
    </location>
</feature>
<sequence>MLSFNLGPLAISVAHALMLFALITALIAGKVAARRREVPITDTLFNLALAGAVAARLVFVIRYFGEYRPAPLGIFDIRDGGFDAIGGLLGMAAYASFVVWRRPLLRAPLAAALVAGGLAWGLTGGALTLIEQQAASLPEARLQTLDGRATDLATLQAEAEGRPMVVNLWATWCPPCRAEMPVLEAAQNERDDVLFVFANQAEATPTIQSFLNSQDLHIEHVLRDSGGHLAKQAGSAALPTTLFYDGDGRLVDSHLGQLSRATLTAALERFDTAPTASSHDDEEQP</sequence>
<feature type="transmembrane region" description="Helical" evidence="5">
    <location>
        <begin position="107"/>
        <end position="130"/>
    </location>
</feature>
<name>A0ABV7ELV2_9GAMM</name>
<protein>
    <submittedName>
        <fullName evidence="7">Prolipoprotein diacylglyceryl transferase family protein</fullName>
        <ecNumber evidence="7">2.4.99.-</ecNumber>
    </submittedName>
</protein>
<dbReference type="InterPro" id="IPR036249">
    <property type="entry name" value="Thioredoxin-like_sf"/>
</dbReference>
<evidence type="ECO:0000256" key="2">
    <source>
        <dbReference type="ARBA" id="ARBA00022748"/>
    </source>
</evidence>
<dbReference type="Proteomes" id="UP001595462">
    <property type="component" value="Unassembled WGS sequence"/>
</dbReference>
<keyword evidence="3" id="KW-1015">Disulfide bond</keyword>
<dbReference type="RefSeq" id="WP_348767894.1">
    <property type="nucleotide sequence ID" value="NZ_JBHRSS010000001.1"/>
</dbReference>
<evidence type="ECO:0000256" key="5">
    <source>
        <dbReference type="SAM" id="Phobius"/>
    </source>
</evidence>
<dbReference type="InterPro" id="IPR001640">
    <property type="entry name" value="Lgt"/>
</dbReference>
<organism evidence="7 8">
    <name type="scientific">Salinisphaera aquimarina</name>
    <dbReference type="NCBI Taxonomy" id="2094031"/>
    <lineage>
        <taxon>Bacteria</taxon>
        <taxon>Pseudomonadati</taxon>
        <taxon>Pseudomonadota</taxon>
        <taxon>Gammaproteobacteria</taxon>
        <taxon>Salinisphaerales</taxon>
        <taxon>Salinisphaeraceae</taxon>
        <taxon>Salinisphaera</taxon>
    </lineage>
</organism>
<dbReference type="PANTHER" id="PTHR42852:SF6">
    <property type="entry name" value="THIOL:DISULFIDE INTERCHANGE PROTEIN DSBE"/>
    <property type="match status" value="1"/>
</dbReference>
<reference evidence="8" key="1">
    <citation type="journal article" date="2019" name="Int. J. Syst. Evol. Microbiol.">
        <title>The Global Catalogue of Microorganisms (GCM) 10K type strain sequencing project: providing services to taxonomists for standard genome sequencing and annotation.</title>
        <authorList>
            <consortium name="The Broad Institute Genomics Platform"/>
            <consortium name="The Broad Institute Genome Sequencing Center for Infectious Disease"/>
            <person name="Wu L."/>
            <person name="Ma J."/>
        </authorList>
    </citation>
    <scope>NUCLEOTIDE SEQUENCE [LARGE SCALE GENOMIC DNA]</scope>
    <source>
        <strain evidence="8">KCTC 52640</strain>
    </source>
</reference>
<dbReference type="Pfam" id="PF08534">
    <property type="entry name" value="Redoxin"/>
    <property type="match status" value="1"/>
</dbReference>
<comment type="caution">
    <text evidence="7">The sequence shown here is derived from an EMBL/GenBank/DDBJ whole genome shotgun (WGS) entry which is preliminary data.</text>
</comment>
<proteinExistence type="predicted"/>
<keyword evidence="7" id="KW-0808">Transferase</keyword>
<evidence type="ECO:0000259" key="6">
    <source>
        <dbReference type="PROSITE" id="PS51352"/>
    </source>
</evidence>
<dbReference type="PANTHER" id="PTHR42852">
    <property type="entry name" value="THIOL:DISULFIDE INTERCHANGE PROTEIN DSBE"/>
    <property type="match status" value="1"/>
</dbReference>
<dbReference type="EC" id="2.4.99.-" evidence="7"/>
<dbReference type="InterPro" id="IPR013766">
    <property type="entry name" value="Thioredoxin_domain"/>
</dbReference>
<dbReference type="GO" id="GO:0016757">
    <property type="term" value="F:glycosyltransferase activity"/>
    <property type="evidence" value="ECO:0007669"/>
    <property type="project" value="UniProtKB-KW"/>
</dbReference>
<dbReference type="Pfam" id="PF01790">
    <property type="entry name" value="LGT"/>
    <property type="match status" value="1"/>
</dbReference>
<keyword evidence="5" id="KW-0472">Membrane</keyword>
<keyword evidence="5" id="KW-1133">Transmembrane helix</keyword>
<evidence type="ECO:0000256" key="3">
    <source>
        <dbReference type="ARBA" id="ARBA00023157"/>
    </source>
</evidence>
<keyword evidence="4" id="KW-0676">Redox-active center</keyword>
<evidence type="ECO:0000313" key="8">
    <source>
        <dbReference type="Proteomes" id="UP001595462"/>
    </source>
</evidence>
<dbReference type="EMBL" id="JBHRSS010000001">
    <property type="protein sequence ID" value="MFC3102881.1"/>
    <property type="molecule type" value="Genomic_DNA"/>
</dbReference>
<dbReference type="PROSITE" id="PS51352">
    <property type="entry name" value="THIOREDOXIN_2"/>
    <property type="match status" value="1"/>
</dbReference>
<evidence type="ECO:0000256" key="4">
    <source>
        <dbReference type="ARBA" id="ARBA00023284"/>
    </source>
</evidence>
<accession>A0ABV7ELV2</accession>
<evidence type="ECO:0000313" key="7">
    <source>
        <dbReference type="EMBL" id="MFC3102881.1"/>
    </source>
</evidence>
<feature type="transmembrane region" description="Helical" evidence="5">
    <location>
        <begin position="84"/>
        <end position="100"/>
    </location>
</feature>
<dbReference type="CDD" id="cd02966">
    <property type="entry name" value="TlpA_like_family"/>
    <property type="match status" value="1"/>
</dbReference>
<keyword evidence="5" id="KW-0812">Transmembrane</keyword>
<comment type="subcellular location">
    <subcellularLocation>
        <location evidence="1">Cell envelope</location>
    </subcellularLocation>
</comment>
<keyword evidence="2" id="KW-0201">Cytochrome c-type biogenesis</keyword>
<dbReference type="InterPro" id="IPR013740">
    <property type="entry name" value="Redoxin"/>
</dbReference>
<feature type="transmembrane region" description="Helical" evidence="5">
    <location>
        <begin position="44"/>
        <end position="64"/>
    </location>
</feature>
<dbReference type="SUPFAM" id="SSF52833">
    <property type="entry name" value="Thioredoxin-like"/>
    <property type="match status" value="1"/>
</dbReference>
<feature type="domain" description="Thioredoxin" evidence="6">
    <location>
        <begin position="131"/>
        <end position="272"/>
    </location>
</feature>
<evidence type="ECO:0000256" key="1">
    <source>
        <dbReference type="ARBA" id="ARBA00004196"/>
    </source>
</evidence>
<dbReference type="Gene3D" id="3.40.30.10">
    <property type="entry name" value="Glutaredoxin"/>
    <property type="match status" value="1"/>
</dbReference>
<dbReference type="InterPro" id="IPR050553">
    <property type="entry name" value="Thioredoxin_ResA/DsbE_sf"/>
</dbReference>
<keyword evidence="7" id="KW-0328">Glycosyltransferase</keyword>